<sequence length="40" mass="4859">MWKMLEKIQIYMLAIKYFIQGDTWEFAVEYATGLVKGWKK</sequence>
<proteinExistence type="predicted"/>
<dbReference type="AlphaFoldDB" id="X0XJ74"/>
<comment type="caution">
    <text evidence="1">The sequence shown here is derived from an EMBL/GenBank/DDBJ whole genome shotgun (WGS) entry which is preliminary data.</text>
</comment>
<organism evidence="1">
    <name type="scientific">marine sediment metagenome</name>
    <dbReference type="NCBI Taxonomy" id="412755"/>
    <lineage>
        <taxon>unclassified sequences</taxon>
        <taxon>metagenomes</taxon>
        <taxon>ecological metagenomes</taxon>
    </lineage>
</organism>
<protein>
    <submittedName>
        <fullName evidence="1">Uncharacterized protein</fullName>
    </submittedName>
</protein>
<name>X0XJ74_9ZZZZ</name>
<reference evidence="1" key="1">
    <citation type="journal article" date="2014" name="Front. Microbiol.">
        <title>High frequency of phylogenetically diverse reductive dehalogenase-homologous genes in deep subseafloor sedimentary metagenomes.</title>
        <authorList>
            <person name="Kawai M."/>
            <person name="Futagami T."/>
            <person name="Toyoda A."/>
            <person name="Takaki Y."/>
            <person name="Nishi S."/>
            <person name="Hori S."/>
            <person name="Arai W."/>
            <person name="Tsubouchi T."/>
            <person name="Morono Y."/>
            <person name="Uchiyama I."/>
            <person name="Ito T."/>
            <person name="Fujiyama A."/>
            <person name="Inagaki F."/>
            <person name="Takami H."/>
        </authorList>
    </citation>
    <scope>NUCLEOTIDE SEQUENCE</scope>
    <source>
        <strain evidence="1">Expedition CK06-06</strain>
    </source>
</reference>
<dbReference type="EMBL" id="BARS01045678">
    <property type="protein sequence ID" value="GAG35402.1"/>
    <property type="molecule type" value="Genomic_DNA"/>
</dbReference>
<gene>
    <name evidence="1" type="ORF">S01H1_68859</name>
</gene>
<evidence type="ECO:0000313" key="1">
    <source>
        <dbReference type="EMBL" id="GAG35402.1"/>
    </source>
</evidence>
<accession>X0XJ74</accession>